<protein>
    <submittedName>
        <fullName evidence="1">Uncharacterized protein</fullName>
    </submittedName>
</protein>
<proteinExistence type="predicted"/>
<keyword evidence="2" id="KW-1185">Reference proteome</keyword>
<gene>
    <name evidence="1" type="ORF">NQ318_001538</name>
</gene>
<dbReference type="EMBL" id="JAPWTK010000155">
    <property type="protein sequence ID" value="KAJ8947699.1"/>
    <property type="molecule type" value="Genomic_DNA"/>
</dbReference>
<accession>A0AAV8YB30</accession>
<sequence>MVHDDELQEGFIFNKWSSSAYIHNYPLPSVSMQKVIITTFCHPLRSATFAPYRHGAEGCGRMGTGT</sequence>
<evidence type="ECO:0000313" key="2">
    <source>
        <dbReference type="Proteomes" id="UP001162162"/>
    </source>
</evidence>
<reference evidence="1" key="1">
    <citation type="journal article" date="2023" name="Insect Mol. Biol.">
        <title>Genome sequencing provides insights into the evolution of gene families encoding plant cell wall-degrading enzymes in longhorned beetles.</title>
        <authorList>
            <person name="Shin N.R."/>
            <person name="Okamura Y."/>
            <person name="Kirsch R."/>
            <person name="Pauchet Y."/>
        </authorList>
    </citation>
    <scope>NUCLEOTIDE SEQUENCE</scope>
    <source>
        <strain evidence="1">AMC_N1</strain>
    </source>
</reference>
<comment type="caution">
    <text evidence="1">The sequence shown here is derived from an EMBL/GenBank/DDBJ whole genome shotgun (WGS) entry which is preliminary data.</text>
</comment>
<name>A0AAV8YB30_9CUCU</name>
<feature type="non-terminal residue" evidence="1">
    <location>
        <position position="66"/>
    </location>
</feature>
<evidence type="ECO:0000313" key="1">
    <source>
        <dbReference type="EMBL" id="KAJ8947699.1"/>
    </source>
</evidence>
<organism evidence="1 2">
    <name type="scientific">Aromia moschata</name>
    <dbReference type="NCBI Taxonomy" id="1265417"/>
    <lineage>
        <taxon>Eukaryota</taxon>
        <taxon>Metazoa</taxon>
        <taxon>Ecdysozoa</taxon>
        <taxon>Arthropoda</taxon>
        <taxon>Hexapoda</taxon>
        <taxon>Insecta</taxon>
        <taxon>Pterygota</taxon>
        <taxon>Neoptera</taxon>
        <taxon>Endopterygota</taxon>
        <taxon>Coleoptera</taxon>
        <taxon>Polyphaga</taxon>
        <taxon>Cucujiformia</taxon>
        <taxon>Chrysomeloidea</taxon>
        <taxon>Cerambycidae</taxon>
        <taxon>Cerambycinae</taxon>
        <taxon>Callichromatini</taxon>
        <taxon>Aromia</taxon>
    </lineage>
</organism>
<dbReference type="AlphaFoldDB" id="A0AAV8YB30"/>
<dbReference type="Proteomes" id="UP001162162">
    <property type="component" value="Unassembled WGS sequence"/>
</dbReference>